<evidence type="ECO:0000313" key="2">
    <source>
        <dbReference type="EMBL" id="GID09651.1"/>
    </source>
</evidence>
<dbReference type="PANTHER" id="PTHR35010:SF4">
    <property type="entry name" value="BLL5781 PROTEIN"/>
    <property type="match status" value="1"/>
</dbReference>
<dbReference type="Pfam" id="PF17765">
    <property type="entry name" value="MLTR_LBD"/>
    <property type="match status" value="1"/>
</dbReference>
<comment type="caution">
    <text evidence="2">The sequence shown here is derived from an EMBL/GenBank/DDBJ whole genome shotgun (WGS) entry which is preliminary data.</text>
</comment>
<feature type="domain" description="HTH cro/C1-type" evidence="1">
    <location>
        <begin position="8"/>
        <end position="62"/>
    </location>
</feature>
<name>A0A8J3N819_9ACTN</name>
<dbReference type="AlphaFoldDB" id="A0A8J3N819"/>
<dbReference type="InterPro" id="IPR010982">
    <property type="entry name" value="Lambda_DNA-bd_dom_sf"/>
</dbReference>
<dbReference type="InterPro" id="IPR041413">
    <property type="entry name" value="MLTR_LBD"/>
</dbReference>
<dbReference type="Gene3D" id="1.10.260.40">
    <property type="entry name" value="lambda repressor-like DNA-binding domains"/>
    <property type="match status" value="1"/>
</dbReference>
<evidence type="ECO:0000313" key="3">
    <source>
        <dbReference type="Proteomes" id="UP000612808"/>
    </source>
</evidence>
<proteinExistence type="predicted"/>
<dbReference type="PROSITE" id="PS50943">
    <property type="entry name" value="HTH_CROC1"/>
    <property type="match status" value="1"/>
</dbReference>
<dbReference type="InterPro" id="IPR001387">
    <property type="entry name" value="Cro/C1-type_HTH"/>
</dbReference>
<keyword evidence="3" id="KW-1185">Reference proteome</keyword>
<dbReference type="Pfam" id="PF13560">
    <property type="entry name" value="HTH_31"/>
    <property type="match status" value="1"/>
</dbReference>
<protein>
    <submittedName>
        <fullName evidence="2">Transcriptional regulator</fullName>
    </submittedName>
</protein>
<dbReference type="PANTHER" id="PTHR35010">
    <property type="entry name" value="BLL4672 PROTEIN-RELATED"/>
    <property type="match status" value="1"/>
</dbReference>
<dbReference type="RefSeq" id="WP_203654520.1">
    <property type="nucleotide sequence ID" value="NZ_BAAAZM010000010.1"/>
</dbReference>
<gene>
    <name evidence="2" type="ORF">Aru02nite_05400</name>
</gene>
<dbReference type="SUPFAM" id="SSF47413">
    <property type="entry name" value="lambda repressor-like DNA-binding domains"/>
    <property type="match status" value="1"/>
</dbReference>
<dbReference type="EMBL" id="BOMB01000001">
    <property type="protein sequence ID" value="GID09651.1"/>
    <property type="molecule type" value="Genomic_DNA"/>
</dbReference>
<dbReference type="CDD" id="cd00093">
    <property type="entry name" value="HTH_XRE"/>
    <property type="match status" value="1"/>
</dbReference>
<dbReference type="GO" id="GO:0003677">
    <property type="term" value="F:DNA binding"/>
    <property type="evidence" value="ECO:0007669"/>
    <property type="project" value="InterPro"/>
</dbReference>
<accession>A0A8J3N819</accession>
<dbReference type="Gene3D" id="3.30.450.180">
    <property type="match status" value="1"/>
</dbReference>
<evidence type="ECO:0000259" key="1">
    <source>
        <dbReference type="PROSITE" id="PS50943"/>
    </source>
</evidence>
<dbReference type="SMART" id="SM00530">
    <property type="entry name" value="HTH_XRE"/>
    <property type="match status" value="1"/>
</dbReference>
<reference evidence="2" key="1">
    <citation type="submission" date="2021-01" db="EMBL/GenBank/DDBJ databases">
        <title>Whole genome shotgun sequence of Actinocatenispora rupis NBRC 107355.</title>
        <authorList>
            <person name="Komaki H."/>
            <person name="Tamura T."/>
        </authorList>
    </citation>
    <scope>NUCLEOTIDE SEQUENCE</scope>
    <source>
        <strain evidence="2">NBRC 107355</strain>
    </source>
</reference>
<sequence>MPTIGTLLREWRHRRGLSQLALSELSGVSTRYLSTVETGRSTPSRQLVLHLADQLSVPLRERNALLVAAGYAPVYRHRTLDDADMAAARTALRRILDAHLPYPAVVVDRHWTLVDSNAAARVFLDGAAADLLVPPVNMLRLGLHPDGLAPRIANVDQVRAGLLGRLRRQIAATGDPVLSALHDELAPDAPTGPPPVPAPHDITMPIRIRYGTTELALFGTLTMFGTPQDVTLDELVVELYYPADDHTAAALRALP</sequence>
<dbReference type="Proteomes" id="UP000612808">
    <property type="component" value="Unassembled WGS sequence"/>
</dbReference>
<organism evidence="2 3">
    <name type="scientific">Actinocatenispora rupis</name>
    <dbReference type="NCBI Taxonomy" id="519421"/>
    <lineage>
        <taxon>Bacteria</taxon>
        <taxon>Bacillati</taxon>
        <taxon>Actinomycetota</taxon>
        <taxon>Actinomycetes</taxon>
        <taxon>Micromonosporales</taxon>
        <taxon>Micromonosporaceae</taxon>
        <taxon>Actinocatenispora</taxon>
    </lineage>
</organism>